<dbReference type="AlphaFoldDB" id="A0A1Y1K5A4"/>
<keyword evidence="3 5" id="KW-1133">Transmembrane helix</keyword>
<dbReference type="InterPro" id="IPR004843">
    <property type="entry name" value="Calcineurin-like_PHP"/>
</dbReference>
<dbReference type="EMBL" id="VVIM01000001">
    <property type="protein sequence ID" value="KAB0805384.1"/>
    <property type="molecule type" value="Genomic_DNA"/>
</dbReference>
<dbReference type="FunCoup" id="A0A1Y1K5A4">
    <property type="interactions" value="98"/>
</dbReference>
<gene>
    <name evidence="8" type="ORF">PPYR_02354</name>
</gene>
<evidence type="ECO:0000256" key="2">
    <source>
        <dbReference type="ARBA" id="ARBA00022692"/>
    </source>
</evidence>
<feature type="transmembrane region" description="Helical" evidence="5">
    <location>
        <begin position="335"/>
        <end position="352"/>
    </location>
</feature>
<dbReference type="InterPro" id="IPR033308">
    <property type="entry name" value="PGAP5/Cdc1/Ted1"/>
</dbReference>
<dbReference type="EMBL" id="GEZM01092331">
    <property type="protein sequence ID" value="JAV56594.1"/>
    <property type="molecule type" value="Transcribed_RNA"/>
</dbReference>
<keyword evidence="4 5" id="KW-0472">Membrane</keyword>
<comment type="subcellular location">
    <subcellularLocation>
        <location evidence="1">Membrane</location>
        <topology evidence="1">Multi-pass membrane protein</topology>
    </subcellularLocation>
</comment>
<evidence type="ECO:0000256" key="4">
    <source>
        <dbReference type="ARBA" id="ARBA00023136"/>
    </source>
</evidence>
<evidence type="ECO:0000256" key="5">
    <source>
        <dbReference type="SAM" id="Phobius"/>
    </source>
</evidence>
<feature type="domain" description="Calcineurin-like phosphoesterase" evidence="6">
    <location>
        <begin position="74"/>
        <end position="257"/>
    </location>
</feature>
<dbReference type="GO" id="GO:0005783">
    <property type="term" value="C:endoplasmic reticulum"/>
    <property type="evidence" value="ECO:0007669"/>
    <property type="project" value="TreeGrafter"/>
</dbReference>
<dbReference type="PANTHER" id="PTHR13315">
    <property type="entry name" value="METALLO PHOSPHOESTERASE RELATED"/>
    <property type="match status" value="1"/>
</dbReference>
<dbReference type="PANTHER" id="PTHR13315:SF4">
    <property type="entry name" value="METALLOPHOSPHOESTERASE, ISOFORM E"/>
    <property type="match status" value="1"/>
</dbReference>
<proteinExistence type="predicted"/>
<dbReference type="OrthoDB" id="5977743at2759"/>
<protein>
    <recommendedName>
        <fullName evidence="6">Calcineurin-like phosphoesterase domain-containing protein</fullName>
    </recommendedName>
</protein>
<reference evidence="7" key="1">
    <citation type="journal article" date="2016" name="Sci. Rep.">
        <title>Molecular characterization of firefly nuptial gifts: a multi-omics approach sheds light on postcopulatory sexual selection.</title>
        <authorList>
            <person name="Al-Wathiqui N."/>
            <person name="Fallon T.R."/>
            <person name="South A."/>
            <person name="Weng J.K."/>
            <person name="Lewis S.M."/>
        </authorList>
    </citation>
    <scope>NUCLEOTIDE SEQUENCE</scope>
</reference>
<evidence type="ECO:0000313" key="7">
    <source>
        <dbReference type="EMBL" id="JAV56594.1"/>
    </source>
</evidence>
<evidence type="ECO:0000256" key="1">
    <source>
        <dbReference type="ARBA" id="ARBA00004141"/>
    </source>
</evidence>
<dbReference type="GO" id="GO:0016020">
    <property type="term" value="C:membrane"/>
    <property type="evidence" value="ECO:0007669"/>
    <property type="project" value="UniProtKB-SubCell"/>
</dbReference>
<reference evidence="8" key="3">
    <citation type="submission" date="2019-08" db="EMBL/GenBank/DDBJ databases">
        <authorList>
            <consortium name="Photinus pyralis genome working group"/>
            <person name="Fallon T.R."/>
            <person name="Sander Lower S.E."/>
            <person name="Weng J.-K."/>
        </authorList>
    </citation>
    <scope>NUCLEOTIDE SEQUENCE</scope>
    <source>
        <strain evidence="8">1611_PpyrPB1</strain>
        <tissue evidence="8">Whole body</tissue>
    </source>
</reference>
<dbReference type="GO" id="GO:0006506">
    <property type="term" value="P:GPI anchor biosynthetic process"/>
    <property type="evidence" value="ECO:0007669"/>
    <property type="project" value="InterPro"/>
</dbReference>
<dbReference type="InParanoid" id="A0A1Y1K5A4"/>
<dbReference type="Proteomes" id="UP000327044">
    <property type="component" value="Unassembled WGS sequence"/>
</dbReference>
<dbReference type="Gene3D" id="3.60.21.10">
    <property type="match status" value="1"/>
</dbReference>
<dbReference type="SUPFAM" id="SSF56300">
    <property type="entry name" value="Metallo-dependent phosphatases"/>
    <property type="match status" value="1"/>
</dbReference>
<evidence type="ECO:0000256" key="3">
    <source>
        <dbReference type="ARBA" id="ARBA00022989"/>
    </source>
</evidence>
<keyword evidence="9" id="KW-1185">Reference proteome</keyword>
<accession>A0A1Y1K5A4</accession>
<dbReference type="Pfam" id="PF00149">
    <property type="entry name" value="Metallophos"/>
    <property type="match status" value="1"/>
</dbReference>
<keyword evidence="2 5" id="KW-0812">Transmembrane</keyword>
<evidence type="ECO:0000313" key="9">
    <source>
        <dbReference type="Proteomes" id="UP000327044"/>
    </source>
</evidence>
<reference evidence="8 9" key="2">
    <citation type="journal article" date="2018" name="Elife">
        <title>Firefly genomes illuminate parallel origins of bioluminescence in beetles.</title>
        <authorList>
            <person name="Fallon T.R."/>
            <person name="Lower S.E."/>
            <person name="Chang C.H."/>
            <person name="Bessho-Uehara M."/>
            <person name="Martin G.J."/>
            <person name="Bewick A.J."/>
            <person name="Behringer M."/>
            <person name="Debat H.J."/>
            <person name="Wong I."/>
            <person name="Day J.C."/>
            <person name="Suvorov A."/>
            <person name="Silva C.J."/>
            <person name="Stanger-Hall K.F."/>
            <person name="Hall D.W."/>
            <person name="Schmitz R.J."/>
            <person name="Nelson D.R."/>
            <person name="Lewis S.M."/>
            <person name="Shigenobu S."/>
            <person name="Bybee S.M."/>
            <person name="Larracuente A.M."/>
            <person name="Oba Y."/>
            <person name="Weng J.K."/>
        </authorList>
    </citation>
    <scope>NUCLEOTIDE SEQUENCE [LARGE SCALE GENOMIC DNA]</scope>
    <source>
        <strain evidence="8">1611_PpyrPB1</strain>
        <tissue evidence="8">Whole body</tissue>
    </source>
</reference>
<dbReference type="GO" id="GO:0016787">
    <property type="term" value="F:hydrolase activity"/>
    <property type="evidence" value="ECO:0007669"/>
    <property type="project" value="InterPro"/>
</dbReference>
<dbReference type="InterPro" id="IPR029052">
    <property type="entry name" value="Metallo-depent_PP-like"/>
</dbReference>
<name>A0A1Y1K5A4_PHOPY</name>
<feature type="transmembrane region" description="Helical" evidence="5">
    <location>
        <begin position="35"/>
        <end position="59"/>
    </location>
</feature>
<sequence length="367" mass="42698">MLVKMVHLVPLLLLRLKKCAKYLFSVVRNRNPSIYYVYAIFLLVFIIEVVTYYCMVFYWHDIQCYDRNKCTRMLIVADPQLIGLHNEVVPQLTSIAIWDSDRYLSKTFWQAYRFIDPDVVIFLGDLLDEGSTADDKEFNLYVDRFYNIFENQENVLNIWIAGDNDIGGEYPDYVTYHKIQRFTKAFSQPDVITYRDVTCVKANTFQYKLPIMPELANITNFNIVLSHVPLLSSLSSFVDKVLDATHPKFLFAAHTHNSMVITTRQKSRHNRAITPINPDDDIHVYNLNTGDLFEIIVPTCSYRMGTFNIGYGFAVVDKASLQYTVLWSPSRFFQLKIYGIFCIVFILCGLYKCTKRTKAYTTIHPTV</sequence>
<organism evidence="7">
    <name type="scientific">Photinus pyralis</name>
    <name type="common">Common eastern firefly</name>
    <name type="synonym">Lampyris pyralis</name>
    <dbReference type="NCBI Taxonomy" id="7054"/>
    <lineage>
        <taxon>Eukaryota</taxon>
        <taxon>Metazoa</taxon>
        <taxon>Ecdysozoa</taxon>
        <taxon>Arthropoda</taxon>
        <taxon>Hexapoda</taxon>
        <taxon>Insecta</taxon>
        <taxon>Pterygota</taxon>
        <taxon>Neoptera</taxon>
        <taxon>Endopterygota</taxon>
        <taxon>Coleoptera</taxon>
        <taxon>Polyphaga</taxon>
        <taxon>Elateriformia</taxon>
        <taxon>Elateroidea</taxon>
        <taxon>Lampyridae</taxon>
        <taxon>Lampyrinae</taxon>
        <taxon>Photinus</taxon>
    </lineage>
</organism>
<evidence type="ECO:0000259" key="6">
    <source>
        <dbReference type="Pfam" id="PF00149"/>
    </source>
</evidence>
<evidence type="ECO:0000313" key="8">
    <source>
        <dbReference type="EMBL" id="KAB0805384.1"/>
    </source>
</evidence>